<keyword evidence="3" id="KW-0238">DNA-binding</keyword>
<organism evidence="9">
    <name type="scientific">Rhizobium rhizogenes</name>
    <name type="common">Agrobacterium rhizogenes</name>
    <dbReference type="NCBI Taxonomy" id="359"/>
    <lineage>
        <taxon>Bacteria</taxon>
        <taxon>Pseudomonadati</taxon>
        <taxon>Pseudomonadota</taxon>
        <taxon>Alphaproteobacteria</taxon>
        <taxon>Hyphomicrobiales</taxon>
        <taxon>Rhizobiaceae</taxon>
        <taxon>Rhizobium/Agrobacterium group</taxon>
        <taxon>Rhizobium</taxon>
    </lineage>
</organism>
<feature type="domain" description="HTH lysR-type" evidence="8">
    <location>
        <begin position="6"/>
        <end position="63"/>
    </location>
</feature>
<evidence type="ECO:0000256" key="7">
    <source>
        <dbReference type="ARBA" id="ARBA00083243"/>
    </source>
</evidence>
<dbReference type="PANTHER" id="PTHR30537">
    <property type="entry name" value="HTH-TYPE TRANSCRIPTIONAL REGULATOR"/>
    <property type="match status" value="1"/>
</dbReference>
<dbReference type="SUPFAM" id="SSF53850">
    <property type="entry name" value="Periplasmic binding protein-like II"/>
    <property type="match status" value="1"/>
</dbReference>
<proteinExistence type="inferred from homology"/>
<reference evidence="9" key="1">
    <citation type="submission" date="2018-12" db="EMBL/GenBank/DDBJ databases">
        <title>Three Rhizobium rhizogenes strains isolated from the same crown gall tumor carry diverse plasmids.</title>
        <authorList>
            <person name="Pulawska J."/>
            <person name="Kuzmanovic N."/>
        </authorList>
    </citation>
    <scope>NUCLEOTIDE SEQUENCE</scope>
    <source>
        <strain evidence="9">C5.7</strain>
        <strain evidence="10">Colt5.8</strain>
        <plasmid evidence="9">pC5.7c</plasmid>
        <plasmid evidence="10">pColt5.8a</plasmid>
    </source>
</reference>
<evidence type="ECO:0000256" key="2">
    <source>
        <dbReference type="ARBA" id="ARBA00023015"/>
    </source>
</evidence>
<geneLocation type="plasmid" evidence="9">
    <name>pC5.7c</name>
</geneLocation>
<dbReference type="SUPFAM" id="SSF46785">
    <property type="entry name" value="Winged helix' DNA-binding domain"/>
    <property type="match status" value="1"/>
</dbReference>
<dbReference type="EMBL" id="MK318969">
    <property type="protein sequence ID" value="QCL09429.1"/>
    <property type="molecule type" value="Genomic_DNA"/>
</dbReference>
<dbReference type="InterPro" id="IPR005119">
    <property type="entry name" value="LysR_subst-bd"/>
</dbReference>
<dbReference type="InterPro" id="IPR036390">
    <property type="entry name" value="WH_DNA-bd_sf"/>
</dbReference>
<dbReference type="Gene3D" id="3.40.190.10">
    <property type="entry name" value="Periplasmic binding protein-like II"/>
    <property type="match status" value="2"/>
</dbReference>
<dbReference type="InterPro" id="IPR058163">
    <property type="entry name" value="LysR-type_TF_proteobact-type"/>
</dbReference>
<dbReference type="Gene3D" id="1.10.10.10">
    <property type="entry name" value="Winged helix-like DNA-binding domain superfamily/Winged helix DNA-binding domain"/>
    <property type="match status" value="1"/>
</dbReference>
<evidence type="ECO:0000259" key="8">
    <source>
        <dbReference type="PROSITE" id="PS50931"/>
    </source>
</evidence>
<evidence type="ECO:0000256" key="1">
    <source>
        <dbReference type="ARBA" id="ARBA00009437"/>
    </source>
</evidence>
<keyword evidence="4" id="KW-0804">Transcription</keyword>
<evidence type="ECO:0000256" key="4">
    <source>
        <dbReference type="ARBA" id="ARBA00023163"/>
    </source>
</evidence>
<dbReference type="PROSITE" id="PS50931">
    <property type="entry name" value="HTH_LYSR"/>
    <property type="match status" value="1"/>
</dbReference>
<name>A0A7S5DQ78_RHIRH</name>
<evidence type="ECO:0000313" key="10">
    <source>
        <dbReference type="EMBL" id="QCL09598.1"/>
    </source>
</evidence>
<dbReference type="GO" id="GO:0006351">
    <property type="term" value="P:DNA-templated transcription"/>
    <property type="evidence" value="ECO:0007669"/>
    <property type="project" value="TreeGrafter"/>
</dbReference>
<dbReference type="Pfam" id="PF00126">
    <property type="entry name" value="HTH_1"/>
    <property type="match status" value="1"/>
</dbReference>
<dbReference type="AlphaFoldDB" id="A0A7S5DQ78"/>
<dbReference type="GO" id="GO:0003700">
    <property type="term" value="F:DNA-binding transcription factor activity"/>
    <property type="evidence" value="ECO:0007669"/>
    <property type="project" value="InterPro"/>
</dbReference>
<geneLocation type="plasmid" evidence="10">
    <name>pColt5.8a</name>
</geneLocation>
<keyword evidence="9" id="KW-0614">Plasmid</keyword>
<dbReference type="PRINTS" id="PR00039">
    <property type="entry name" value="HTHLYSR"/>
</dbReference>
<comment type="function">
    <text evidence="5">Transcriptional regulator of the ttuABCDE tartrate utilization operon.</text>
</comment>
<evidence type="ECO:0000256" key="3">
    <source>
        <dbReference type="ARBA" id="ARBA00023125"/>
    </source>
</evidence>
<accession>A0A7S5DQ78</accession>
<evidence type="ECO:0000313" key="9">
    <source>
        <dbReference type="EMBL" id="QCL09429.1"/>
    </source>
</evidence>
<dbReference type="EMBL" id="MK318971">
    <property type="protein sequence ID" value="QCL09598.1"/>
    <property type="molecule type" value="Genomic_DNA"/>
</dbReference>
<evidence type="ECO:0000256" key="5">
    <source>
        <dbReference type="ARBA" id="ARBA00054626"/>
    </source>
</evidence>
<comment type="similarity">
    <text evidence="1">Belongs to the LysR transcriptional regulatory family.</text>
</comment>
<dbReference type="CDD" id="cd08432">
    <property type="entry name" value="PBP2_GcdR_TrpI_HvrB_AmpR_like"/>
    <property type="match status" value="1"/>
</dbReference>
<gene>
    <name evidence="9" type="ORF">pC5.7c_562</name>
    <name evidence="10" type="ORF">pC5.8a_106</name>
</gene>
<dbReference type="PANTHER" id="PTHR30537:SF26">
    <property type="entry name" value="GLYCINE CLEAVAGE SYSTEM TRANSCRIPTIONAL ACTIVATOR"/>
    <property type="match status" value="1"/>
</dbReference>
<dbReference type="FunFam" id="1.10.10.10:FF:000001">
    <property type="entry name" value="LysR family transcriptional regulator"/>
    <property type="match status" value="1"/>
</dbReference>
<keyword evidence="2" id="KW-0805">Transcription regulation</keyword>
<protein>
    <recommendedName>
        <fullName evidence="6">HTH-type transcriptional regulator TtuA</fullName>
    </recommendedName>
    <alternativeName>
        <fullName evidence="7">Tartrate utilization transcriptional regulator</fullName>
    </alternativeName>
</protein>
<dbReference type="Pfam" id="PF03466">
    <property type="entry name" value="LysR_substrate"/>
    <property type="match status" value="1"/>
</dbReference>
<sequence>MKRKLPPLASLATAAAIAQERTFTAAAEKLHVTPSAISHQIRGLEDWLGFTLFRRDVRSVRITEEGAAYLEKVSVILNNLESVTLEAMEHAGKQKLLRIQTTDSLASRWLVNRLPGFQAKHPNLSVRILTREYTEGYRSSDADIAILYGRGDWPNFISNLLLPEAIVPVCSPELLRDDPVETLRGNSLLHDDNLGTTWEDWLVFAGIEMPPINNSQHVHGLHFNHSHLALQAAEQGAGIVLASVPLIMDALLSKKLVAPFEQQLETGFGYHLVQSVDVDQQRRSRTLVEWLMALREGR</sequence>
<dbReference type="GO" id="GO:0043565">
    <property type="term" value="F:sequence-specific DNA binding"/>
    <property type="evidence" value="ECO:0007669"/>
    <property type="project" value="TreeGrafter"/>
</dbReference>
<dbReference type="InterPro" id="IPR000847">
    <property type="entry name" value="LysR_HTH_N"/>
</dbReference>
<dbReference type="InterPro" id="IPR036388">
    <property type="entry name" value="WH-like_DNA-bd_sf"/>
</dbReference>
<evidence type="ECO:0000256" key="6">
    <source>
        <dbReference type="ARBA" id="ARBA00067332"/>
    </source>
</evidence>
<dbReference type="RefSeq" id="WP_201009185.1">
    <property type="nucleotide sequence ID" value="NZ_MK318969.1"/>
</dbReference>